<dbReference type="PANTHER" id="PTHR42695">
    <property type="entry name" value="GLUTAMINE AMIDOTRANSFERASE YLR126C-RELATED"/>
    <property type="match status" value="1"/>
</dbReference>
<name>A0ABS1HI47_9BACT</name>
<sequence>MHIHIIMHEAFEGPGAFLSWIEKHQHSSSYTRLYLGDSLPKTCSHFDLLLIMGGPQSPSTTSDECSYFNSEAEQQLIRLAVENNKLVLGVCLGSQLISNAMGGTTIASPNKEIGLFPVTLTEAGKNDPLFADFPETFACGHWHGDMPGLTDEAVIIAQSTACPRQIIRFAPNVYAFQCHFEFNPSTISAMIENCHSELEQEKGKPFVQSIEQLRTNGYNMANKLLYKFLDGFVK</sequence>
<reference evidence="2 3" key="1">
    <citation type="submission" date="2021-01" db="EMBL/GenBank/DDBJ databases">
        <title>Carboxyliciviraga sp.nov., isolated from coastal sediments.</title>
        <authorList>
            <person name="Lu D."/>
            <person name="Zhang T."/>
        </authorList>
    </citation>
    <scope>NUCLEOTIDE SEQUENCE [LARGE SCALE GENOMIC DNA]</scope>
    <source>
        <strain evidence="2 3">N1Y132</strain>
    </source>
</reference>
<dbReference type="Proteomes" id="UP000605676">
    <property type="component" value="Unassembled WGS sequence"/>
</dbReference>
<gene>
    <name evidence="2" type="ORF">JIV24_08300</name>
</gene>
<dbReference type="InterPro" id="IPR029062">
    <property type="entry name" value="Class_I_gatase-like"/>
</dbReference>
<evidence type="ECO:0000259" key="1">
    <source>
        <dbReference type="Pfam" id="PF00117"/>
    </source>
</evidence>
<protein>
    <submittedName>
        <fullName evidence="2">Gamma-glutamyl-gamma-aminobutyrate hydrolase family protein</fullName>
    </submittedName>
</protein>
<dbReference type="Gene3D" id="3.40.50.880">
    <property type="match status" value="1"/>
</dbReference>
<evidence type="ECO:0000313" key="3">
    <source>
        <dbReference type="Proteomes" id="UP000605676"/>
    </source>
</evidence>
<dbReference type="RefSeq" id="WP_200464568.1">
    <property type="nucleotide sequence ID" value="NZ_JAENRR010000015.1"/>
</dbReference>
<accession>A0ABS1HI47</accession>
<dbReference type="PROSITE" id="PS51273">
    <property type="entry name" value="GATASE_TYPE_1"/>
    <property type="match status" value="1"/>
</dbReference>
<dbReference type="InterPro" id="IPR017926">
    <property type="entry name" value="GATASE"/>
</dbReference>
<evidence type="ECO:0000313" key="2">
    <source>
        <dbReference type="EMBL" id="MBK3517338.1"/>
    </source>
</evidence>
<dbReference type="NCBIfam" id="NF006098">
    <property type="entry name" value="PRK08250.1"/>
    <property type="match status" value="1"/>
</dbReference>
<dbReference type="PANTHER" id="PTHR42695:SF5">
    <property type="entry name" value="GLUTAMINE AMIDOTRANSFERASE YLR126C-RELATED"/>
    <property type="match status" value="1"/>
</dbReference>
<proteinExistence type="predicted"/>
<keyword evidence="3" id="KW-1185">Reference proteome</keyword>
<feature type="domain" description="Glutamine amidotransferase" evidence="1">
    <location>
        <begin position="44"/>
        <end position="194"/>
    </location>
</feature>
<dbReference type="GO" id="GO:0016787">
    <property type="term" value="F:hydrolase activity"/>
    <property type="evidence" value="ECO:0007669"/>
    <property type="project" value="UniProtKB-KW"/>
</dbReference>
<organism evidence="2 3">
    <name type="scientific">Carboxylicivirga marina</name>
    <dbReference type="NCBI Taxonomy" id="2800988"/>
    <lineage>
        <taxon>Bacteria</taxon>
        <taxon>Pseudomonadati</taxon>
        <taxon>Bacteroidota</taxon>
        <taxon>Bacteroidia</taxon>
        <taxon>Marinilabiliales</taxon>
        <taxon>Marinilabiliaceae</taxon>
        <taxon>Carboxylicivirga</taxon>
    </lineage>
</organism>
<dbReference type="InterPro" id="IPR044992">
    <property type="entry name" value="ChyE-like"/>
</dbReference>
<dbReference type="SUPFAM" id="SSF52317">
    <property type="entry name" value="Class I glutamine amidotransferase-like"/>
    <property type="match status" value="1"/>
</dbReference>
<dbReference type="EMBL" id="JAENRR010000015">
    <property type="protein sequence ID" value="MBK3517338.1"/>
    <property type="molecule type" value="Genomic_DNA"/>
</dbReference>
<dbReference type="CDD" id="cd01741">
    <property type="entry name" value="GATase1_1"/>
    <property type="match status" value="1"/>
</dbReference>
<keyword evidence="2" id="KW-0378">Hydrolase</keyword>
<comment type="caution">
    <text evidence="2">The sequence shown here is derived from an EMBL/GenBank/DDBJ whole genome shotgun (WGS) entry which is preliminary data.</text>
</comment>
<dbReference type="Pfam" id="PF00117">
    <property type="entry name" value="GATase"/>
    <property type="match status" value="1"/>
</dbReference>